<dbReference type="Pfam" id="PF04983">
    <property type="entry name" value="RNA_pol_Rpb1_3"/>
    <property type="match status" value="1"/>
</dbReference>
<dbReference type="GO" id="GO:0003899">
    <property type="term" value="F:DNA-directed RNA polymerase activity"/>
    <property type="evidence" value="ECO:0007669"/>
    <property type="project" value="UniProtKB-UniRule"/>
</dbReference>
<dbReference type="Gene3D" id="1.10.1790.20">
    <property type="match status" value="1"/>
</dbReference>
<feature type="binding site" evidence="7">
    <location>
        <position position="98"/>
    </location>
    <ligand>
        <name>Zn(2+)</name>
        <dbReference type="ChEBI" id="CHEBI:29105"/>
        <label>1</label>
    </ligand>
</feature>
<feature type="binding site" evidence="7">
    <location>
        <position position="942"/>
    </location>
    <ligand>
        <name>Zn(2+)</name>
        <dbReference type="ChEBI" id="CHEBI:29105"/>
        <label>2</label>
    </ligand>
</feature>
<evidence type="ECO:0000256" key="7">
    <source>
        <dbReference type="HAMAP-Rule" id="MF_01322"/>
    </source>
</evidence>
<dbReference type="InterPro" id="IPR007066">
    <property type="entry name" value="RNA_pol_Rpb1_3"/>
</dbReference>
<dbReference type="GO" id="GO:0008270">
    <property type="term" value="F:zinc ion binding"/>
    <property type="evidence" value="ECO:0007669"/>
    <property type="project" value="UniProtKB-UniRule"/>
</dbReference>
<feature type="binding site" evidence="7">
    <location>
        <position position="100"/>
    </location>
    <ligand>
        <name>Zn(2+)</name>
        <dbReference type="ChEBI" id="CHEBI:29105"/>
        <label>1</label>
    </ligand>
</feature>
<name>A0A225DHT2_9BACT</name>
<dbReference type="Pfam" id="PF05000">
    <property type="entry name" value="RNA_pol_Rpb1_4"/>
    <property type="match status" value="1"/>
</dbReference>
<evidence type="ECO:0000256" key="8">
    <source>
        <dbReference type="RuleBase" id="RU004279"/>
    </source>
</evidence>
<comment type="cofactor">
    <cofactor evidence="7">
        <name>Mg(2+)</name>
        <dbReference type="ChEBI" id="CHEBI:18420"/>
    </cofactor>
    <text evidence="7">Binds 1 Mg(2+) ion per subunit.</text>
</comment>
<gene>
    <name evidence="7" type="primary">rpoC</name>
    <name evidence="10" type="ORF">FRUB_08488</name>
</gene>
<keyword evidence="7" id="KW-0460">Magnesium</keyword>
<dbReference type="HAMAP" id="MF_01322">
    <property type="entry name" value="RNApol_bact_RpoC"/>
    <property type="match status" value="1"/>
</dbReference>
<keyword evidence="11" id="KW-1185">Reference proteome</keyword>
<dbReference type="NCBIfam" id="TIGR02386">
    <property type="entry name" value="rpoC_TIGR"/>
    <property type="match status" value="1"/>
</dbReference>
<dbReference type="CDD" id="cd02655">
    <property type="entry name" value="RNAP_beta'_C"/>
    <property type="match status" value="1"/>
</dbReference>
<dbReference type="GO" id="GO:0000287">
    <property type="term" value="F:magnesium ion binding"/>
    <property type="evidence" value="ECO:0007669"/>
    <property type="project" value="UniProtKB-UniRule"/>
</dbReference>
<feature type="binding site" evidence="7">
    <location>
        <position position="496"/>
    </location>
    <ligand>
        <name>Mg(2+)</name>
        <dbReference type="ChEBI" id="CHEBI:18420"/>
    </ligand>
</feature>
<feature type="binding site" evidence="7">
    <location>
        <position position="935"/>
    </location>
    <ligand>
        <name>Zn(2+)</name>
        <dbReference type="ChEBI" id="CHEBI:29105"/>
        <label>2</label>
    </ligand>
</feature>
<dbReference type="Pfam" id="PF04997">
    <property type="entry name" value="RNA_pol_Rpb1_1"/>
    <property type="match status" value="1"/>
</dbReference>
<keyword evidence="4 7" id="KW-0479">Metal-binding</keyword>
<keyword evidence="7" id="KW-0862">Zinc</keyword>
<evidence type="ECO:0000256" key="4">
    <source>
        <dbReference type="ARBA" id="ARBA00022723"/>
    </source>
</evidence>
<dbReference type="CDD" id="cd01609">
    <property type="entry name" value="RNAP_beta'_N"/>
    <property type="match status" value="1"/>
</dbReference>
<reference evidence="11" key="1">
    <citation type="submission" date="2017-06" db="EMBL/GenBank/DDBJ databases">
        <title>Genome analysis of Fimbriiglobus ruber SP5, the first member of the order Planctomycetales with confirmed chitinolytic capability.</title>
        <authorList>
            <person name="Ravin N.V."/>
            <person name="Rakitin A.L."/>
            <person name="Ivanova A.A."/>
            <person name="Beletsky A.V."/>
            <person name="Kulichevskaya I.S."/>
            <person name="Mardanov A.V."/>
            <person name="Dedysh S.N."/>
        </authorList>
    </citation>
    <scope>NUCLEOTIDE SEQUENCE [LARGE SCALE GENOMIC DNA]</scope>
    <source>
        <strain evidence="11">SP5</strain>
    </source>
</reference>
<dbReference type="InterPro" id="IPR045867">
    <property type="entry name" value="DNA-dir_RpoC_beta_prime"/>
</dbReference>
<feature type="binding site" evidence="7">
    <location>
        <position position="945"/>
    </location>
    <ligand>
        <name>Zn(2+)</name>
        <dbReference type="ChEBI" id="CHEBI:29105"/>
        <label>2</label>
    </ligand>
</feature>
<dbReference type="Gene3D" id="2.40.40.20">
    <property type="match status" value="1"/>
</dbReference>
<comment type="catalytic activity">
    <reaction evidence="6 7 8">
        <text>RNA(n) + a ribonucleoside 5'-triphosphate = RNA(n+1) + diphosphate</text>
        <dbReference type="Rhea" id="RHEA:21248"/>
        <dbReference type="Rhea" id="RHEA-COMP:14527"/>
        <dbReference type="Rhea" id="RHEA-COMP:17342"/>
        <dbReference type="ChEBI" id="CHEBI:33019"/>
        <dbReference type="ChEBI" id="CHEBI:61557"/>
        <dbReference type="ChEBI" id="CHEBI:140395"/>
        <dbReference type="EC" id="2.7.7.6"/>
    </reaction>
</comment>
<feature type="binding site" evidence="7">
    <location>
        <position position="861"/>
    </location>
    <ligand>
        <name>Zn(2+)</name>
        <dbReference type="ChEBI" id="CHEBI:29105"/>
        <label>2</label>
    </ligand>
</feature>
<dbReference type="InterPro" id="IPR038120">
    <property type="entry name" value="Rpb1_funnel_sf"/>
</dbReference>
<comment type="similarity">
    <text evidence="7 8">Belongs to the RNA polymerase beta' chain family.</text>
</comment>
<dbReference type="GO" id="GO:0006351">
    <property type="term" value="P:DNA-templated transcription"/>
    <property type="evidence" value="ECO:0007669"/>
    <property type="project" value="UniProtKB-UniRule"/>
</dbReference>
<evidence type="ECO:0000259" key="9">
    <source>
        <dbReference type="SMART" id="SM00663"/>
    </source>
</evidence>
<accession>A0A225DHT2</accession>
<feature type="domain" description="RNA polymerase N-terminal" evidence="9">
    <location>
        <begin position="269"/>
        <end position="548"/>
    </location>
</feature>
<dbReference type="Gene3D" id="4.10.860.120">
    <property type="entry name" value="RNA polymerase II, clamp domain"/>
    <property type="match status" value="1"/>
</dbReference>
<dbReference type="InterPro" id="IPR007081">
    <property type="entry name" value="RNA_pol_Rpb1_5"/>
</dbReference>
<feature type="binding site" evidence="7">
    <location>
        <position position="498"/>
    </location>
    <ligand>
        <name>Mg(2+)</name>
        <dbReference type="ChEBI" id="CHEBI:18420"/>
    </ligand>
</feature>
<dbReference type="EC" id="2.7.7.6" evidence="7"/>
<dbReference type="SMART" id="SM00663">
    <property type="entry name" value="RPOLA_N"/>
    <property type="match status" value="1"/>
</dbReference>
<comment type="caution">
    <text evidence="10">The sequence shown here is derived from an EMBL/GenBank/DDBJ whole genome shotgun (WGS) entry which is preliminary data.</text>
</comment>
<dbReference type="InterPro" id="IPR007080">
    <property type="entry name" value="RNA_pol_Rpb1_1"/>
</dbReference>
<dbReference type="PANTHER" id="PTHR19376:SF54">
    <property type="entry name" value="DNA-DIRECTED RNA POLYMERASE SUBUNIT BETA"/>
    <property type="match status" value="1"/>
</dbReference>
<protein>
    <recommendedName>
        <fullName evidence="7">DNA-directed RNA polymerase subunit beta'</fullName>
        <shortName evidence="7">RNAP subunit beta'</shortName>
        <ecNumber evidence="7">2.7.7.6</ecNumber>
    </recommendedName>
    <alternativeName>
        <fullName evidence="7">RNA polymerase subunit beta'</fullName>
    </alternativeName>
    <alternativeName>
        <fullName evidence="7">Transcriptase subunit beta'</fullName>
    </alternativeName>
</protein>
<dbReference type="InterPro" id="IPR007083">
    <property type="entry name" value="RNA_pol_Rpb1_4"/>
</dbReference>
<feature type="binding site" evidence="7">
    <location>
        <position position="494"/>
    </location>
    <ligand>
        <name>Mg(2+)</name>
        <dbReference type="ChEBI" id="CHEBI:18420"/>
    </ligand>
</feature>
<dbReference type="SUPFAM" id="SSF64484">
    <property type="entry name" value="beta and beta-prime subunits of DNA dependent RNA-polymerase"/>
    <property type="match status" value="1"/>
</dbReference>
<dbReference type="InterPro" id="IPR012754">
    <property type="entry name" value="DNA-dir_RpoC_beta_prime_bact"/>
</dbReference>
<feature type="binding site" evidence="7">
    <location>
        <position position="116"/>
    </location>
    <ligand>
        <name>Zn(2+)</name>
        <dbReference type="ChEBI" id="CHEBI:29105"/>
        <label>1</label>
    </ligand>
</feature>
<evidence type="ECO:0000256" key="5">
    <source>
        <dbReference type="ARBA" id="ARBA00023163"/>
    </source>
</evidence>
<dbReference type="Gene3D" id="1.10.132.30">
    <property type="match status" value="1"/>
</dbReference>
<dbReference type="EMBL" id="NIDE01000017">
    <property type="protein sequence ID" value="OWK35925.1"/>
    <property type="molecule type" value="Genomic_DNA"/>
</dbReference>
<proteinExistence type="inferred from homology"/>
<keyword evidence="5 7" id="KW-0804">Transcription</keyword>
<evidence type="ECO:0000256" key="2">
    <source>
        <dbReference type="ARBA" id="ARBA00022679"/>
    </source>
</evidence>
<comment type="function">
    <text evidence="7 8">DNA-dependent RNA polymerase catalyzes the transcription of DNA into RNA using the four ribonucleoside triphosphates as substrates.</text>
</comment>
<dbReference type="Gene3D" id="2.40.50.100">
    <property type="match status" value="3"/>
</dbReference>
<dbReference type="GO" id="GO:0000428">
    <property type="term" value="C:DNA-directed RNA polymerase complex"/>
    <property type="evidence" value="ECO:0007669"/>
    <property type="project" value="UniProtKB-KW"/>
</dbReference>
<evidence type="ECO:0000256" key="6">
    <source>
        <dbReference type="ARBA" id="ARBA00048552"/>
    </source>
</evidence>
<keyword evidence="2 7" id="KW-0808">Transferase</keyword>
<evidence type="ECO:0000313" key="11">
    <source>
        <dbReference type="Proteomes" id="UP000214646"/>
    </source>
</evidence>
<evidence type="ECO:0000256" key="3">
    <source>
        <dbReference type="ARBA" id="ARBA00022695"/>
    </source>
</evidence>
<dbReference type="Pfam" id="PF04998">
    <property type="entry name" value="RNA_pol_Rpb1_5"/>
    <property type="match status" value="1"/>
</dbReference>
<dbReference type="InterPro" id="IPR044893">
    <property type="entry name" value="RNA_pol_Rpb1_clamp_domain"/>
</dbReference>
<dbReference type="InterPro" id="IPR042102">
    <property type="entry name" value="RNA_pol_Rpb1_3_sf"/>
</dbReference>
<dbReference type="Pfam" id="PF00623">
    <property type="entry name" value="RNA_pol_Rpb1_2"/>
    <property type="match status" value="1"/>
</dbReference>
<dbReference type="PANTHER" id="PTHR19376">
    <property type="entry name" value="DNA-DIRECTED RNA POLYMERASE"/>
    <property type="match status" value="1"/>
</dbReference>
<dbReference type="Proteomes" id="UP000214646">
    <property type="component" value="Unassembled WGS sequence"/>
</dbReference>
<dbReference type="GO" id="GO:0003677">
    <property type="term" value="F:DNA binding"/>
    <property type="evidence" value="ECO:0007669"/>
    <property type="project" value="UniProtKB-UniRule"/>
</dbReference>
<sequence>MVAPVVRPSDDRQTIADSFSGVTMSTAATATAAAETGNYDRINDYGAVRISLASPHDIRSWSFGEVKKPETINYRTYRPEKDGLFCERIFGPEKDWECTCGKYRGMKYKGMICDRCGVKVTHSRVRRKRMGHIELAAPVVHIWFFKAMPSRLGTLLDMKTTSLEKIIYFQDYVVIDPGDTPLKERQLLTEDEFRHYRTELGDTFEVDMGAEAIKKLLEKLNLVDVSRDLRERLDKEMLKGEKASKQRMKELVKRLKTVESLRDSSNKCEWMVLECIPVIPPDLRPLVLLDSGNFATSDLNDLYRRIINRNNRLKKLVDLNAPEVIIRNEKRMLQQSVDALFDNNRCKRPVLGSSNRPLKSLTDMIKGKQGRFRENLLGKRVDYSARSVIVVGPELKLHQCGLPKKIALELYQPFIIRRLKELQHADTIKSAKKMLERKDDVVWDILEEVTRSHPVLLNRAPTLHRMGIQAFEPTLIEGNAIRIHPLVCKGFNADFDGDQMAVHLPLSIEAQIEAYVLMMSTNNIFSPANGNPIITPSQDIVMGCYWLTASRGDEGEKVEAGEGMIFHGPKEVFQAHAEGRLGLHARIQVRLPLGKKVISEIKNERGTPIAEDIPRKPNGLVRTTVGRVIFNDILHPKMGFYDLALASKYLSRIIADCYQILGRRECIALLDKMKEIGFRESTKSGLSFAASDLRTPENKDAVLKDKDKEVEKLRKQYERGIITEQERYNKTIEHWNEAREKITRQLMTDLAHDRRPDETGRTVPYLNPIFLMAHSGARGGQEQIRQLAGLRGLMAKPSGEIIETPIKSNFREGLTVLEYFSSTHGARKGLADTALKTADSGYLTRKLADVAQNVVITMHDCGTTQGITKGIMYKGDEIDRPLYDAIRGRVSRNTIYHPTNGEPIVEENEMISPDKARLIERLGLDKITVRSPMTCQATLGVCRLCYGMDLATGALVEEGMAVGIIAAQSIGEPGTQLTMRTFHLGGVAQKSADSLNSEYKIRKGGVLQFERITVVTNDQGHKVALARTGEILVLRSKGGPIIERFSVPNGAELLVADGQEVPASTAICKWDPHSIPIISEEGGKVKWKDIKEGETLRRERDAVSGIDRLTIMEHKGDLHPQVLIEDERGNNLRAYFIPERANVQVLDGQKVSAGTLLAKTPREASKTQDITGGLPRVTELFEARRPRSPAVMAEVSGKVRLGDKKRGKRLIWVQPETDEGKPIGEEREHQVPAGAQPRVHSGEYVKVGDALVSGPLVPHDILRVSGIEAVQDYLVREVQTVYRLQRVDIDDKHIEIITSQMLRKVKVEKTGDTGLLPGLVMDKFAFQAVNERLLNECVKIATPGESNFREGQIVTRDAFEEERAALQAGGATGKKKLPSFDTPAPAESSVQLLGITKAAVQSDSFISAASFQETTKVLTEAALASKVDYLVGLKENVILGHLIPAGTGFNIHQTAEVRINMPYQDGAQYDSGEVAAAQAGE</sequence>
<dbReference type="InterPro" id="IPR000722">
    <property type="entry name" value="RNA_pol_asu"/>
</dbReference>
<dbReference type="Gene3D" id="1.10.150.390">
    <property type="match status" value="1"/>
</dbReference>
<dbReference type="Gene3D" id="1.10.40.90">
    <property type="match status" value="1"/>
</dbReference>
<dbReference type="Gene3D" id="1.10.274.100">
    <property type="entry name" value="RNA polymerase Rpb1, domain 3"/>
    <property type="match status" value="1"/>
</dbReference>
<comment type="cofactor">
    <cofactor evidence="7">
        <name>Zn(2+)</name>
        <dbReference type="ChEBI" id="CHEBI:29105"/>
    </cofactor>
    <text evidence="7">Binds 2 Zn(2+) ions per subunit.</text>
</comment>
<comment type="subunit">
    <text evidence="7">The RNAP catalytic core consists of 2 alpha, 1 beta, 1 beta' and 1 omega subunit. When a sigma factor is associated with the core the holoenzyme is formed, which can initiate transcription.</text>
</comment>
<keyword evidence="3 7" id="KW-0548">Nucleotidyltransferase</keyword>
<dbReference type="InterPro" id="IPR006592">
    <property type="entry name" value="RNA_pol_N"/>
</dbReference>
<keyword evidence="1 7" id="KW-0240">DNA-directed RNA polymerase</keyword>
<feature type="binding site" evidence="7">
    <location>
        <position position="113"/>
    </location>
    <ligand>
        <name>Zn(2+)</name>
        <dbReference type="ChEBI" id="CHEBI:29105"/>
        <label>1</label>
    </ligand>
</feature>
<evidence type="ECO:0000256" key="1">
    <source>
        <dbReference type="ARBA" id="ARBA00022478"/>
    </source>
</evidence>
<organism evidence="10 11">
    <name type="scientific">Fimbriiglobus ruber</name>
    <dbReference type="NCBI Taxonomy" id="1908690"/>
    <lineage>
        <taxon>Bacteria</taxon>
        <taxon>Pseudomonadati</taxon>
        <taxon>Planctomycetota</taxon>
        <taxon>Planctomycetia</taxon>
        <taxon>Gemmatales</taxon>
        <taxon>Gemmataceae</taxon>
        <taxon>Fimbriiglobus</taxon>
    </lineage>
</organism>
<evidence type="ECO:0000313" key="10">
    <source>
        <dbReference type="EMBL" id="OWK35925.1"/>
    </source>
</evidence>